<keyword evidence="4" id="KW-0574">Periplasm</keyword>
<dbReference type="PRINTS" id="PR00909">
    <property type="entry name" value="SPERMDNBNDNG"/>
</dbReference>
<name>A0A089YJ95_9PSED</name>
<gene>
    <name evidence="6" type="ORF">LT40_03045</name>
</gene>
<evidence type="ECO:0000256" key="2">
    <source>
        <dbReference type="ARBA" id="ARBA00022448"/>
    </source>
</evidence>
<feature type="chain" id="PRO_5001852132" evidence="5">
    <location>
        <begin position="19"/>
        <end position="357"/>
    </location>
</feature>
<protein>
    <submittedName>
        <fullName evidence="6">Spermidine/putrescine ABC transporter substrate-binding protein</fullName>
    </submittedName>
</protein>
<evidence type="ECO:0000256" key="4">
    <source>
        <dbReference type="ARBA" id="ARBA00022764"/>
    </source>
</evidence>
<dbReference type="GO" id="GO:0042597">
    <property type="term" value="C:periplasmic space"/>
    <property type="evidence" value="ECO:0007669"/>
    <property type="project" value="UniProtKB-SubCell"/>
</dbReference>
<evidence type="ECO:0000313" key="7">
    <source>
        <dbReference type="Proteomes" id="UP000029499"/>
    </source>
</evidence>
<dbReference type="CDD" id="cd13659">
    <property type="entry name" value="PBP2_PotF"/>
    <property type="match status" value="1"/>
</dbReference>
<dbReference type="InterPro" id="IPR001188">
    <property type="entry name" value="Sperm_putr-bd"/>
</dbReference>
<dbReference type="KEGG" id="prh:LT40_03045"/>
<evidence type="ECO:0000256" key="5">
    <source>
        <dbReference type="SAM" id="SignalP"/>
    </source>
</evidence>
<dbReference type="Proteomes" id="UP000029499">
    <property type="component" value="Chromosome"/>
</dbReference>
<evidence type="ECO:0000313" key="6">
    <source>
        <dbReference type="EMBL" id="AIS16428.1"/>
    </source>
</evidence>
<feature type="signal peptide" evidence="5">
    <location>
        <begin position="1"/>
        <end position="18"/>
    </location>
</feature>
<dbReference type="InterPro" id="IPR006059">
    <property type="entry name" value="SBP"/>
</dbReference>
<dbReference type="PANTHER" id="PTHR30222:SF12">
    <property type="entry name" value="NORSPERMIDINE SENSOR"/>
    <property type="match status" value="1"/>
</dbReference>
<dbReference type="STRING" id="216142.LT40_03045"/>
<dbReference type="SUPFAM" id="SSF53850">
    <property type="entry name" value="Periplasmic binding protein-like II"/>
    <property type="match status" value="1"/>
</dbReference>
<dbReference type="GO" id="GO:0019808">
    <property type="term" value="F:polyamine binding"/>
    <property type="evidence" value="ECO:0007669"/>
    <property type="project" value="InterPro"/>
</dbReference>
<dbReference type="eggNOG" id="COG0687">
    <property type="taxonomic scope" value="Bacteria"/>
</dbReference>
<accession>A0A089YJ95</accession>
<organism evidence="6 7">
    <name type="scientific">Pseudomonas rhizosphaerae</name>
    <dbReference type="NCBI Taxonomy" id="216142"/>
    <lineage>
        <taxon>Bacteria</taxon>
        <taxon>Pseudomonadati</taxon>
        <taxon>Pseudomonadota</taxon>
        <taxon>Gammaproteobacteria</taxon>
        <taxon>Pseudomonadales</taxon>
        <taxon>Pseudomonadaceae</taxon>
        <taxon>Pseudomonas</taxon>
    </lineage>
</organism>
<dbReference type="PANTHER" id="PTHR30222">
    <property type="entry name" value="SPERMIDINE/PUTRESCINE-BINDING PERIPLASMIC PROTEIN"/>
    <property type="match status" value="1"/>
</dbReference>
<dbReference type="Gene3D" id="3.40.190.10">
    <property type="entry name" value="Periplasmic binding protein-like II"/>
    <property type="match status" value="2"/>
</dbReference>
<dbReference type="OrthoDB" id="9769319at2"/>
<dbReference type="Pfam" id="PF13416">
    <property type="entry name" value="SBP_bac_8"/>
    <property type="match status" value="1"/>
</dbReference>
<dbReference type="AlphaFoldDB" id="A0A089YJ95"/>
<evidence type="ECO:0000256" key="3">
    <source>
        <dbReference type="ARBA" id="ARBA00022729"/>
    </source>
</evidence>
<dbReference type="HOGENOM" id="CLU_026974_1_4_6"/>
<keyword evidence="2" id="KW-0813">Transport</keyword>
<keyword evidence="7" id="KW-1185">Reference proteome</keyword>
<keyword evidence="3 5" id="KW-0732">Signal</keyword>
<dbReference type="RefSeq" id="WP_043186323.1">
    <property type="nucleotide sequence ID" value="NZ_CP009533.1"/>
</dbReference>
<dbReference type="EMBL" id="CP009533">
    <property type="protein sequence ID" value="AIS16428.1"/>
    <property type="molecule type" value="Genomic_DNA"/>
</dbReference>
<evidence type="ECO:0000256" key="1">
    <source>
        <dbReference type="ARBA" id="ARBA00004418"/>
    </source>
</evidence>
<dbReference type="PIRSF" id="PIRSF019574">
    <property type="entry name" value="Periplasmic_polyamine_BP"/>
    <property type="match status" value="1"/>
</dbReference>
<dbReference type="GO" id="GO:0015846">
    <property type="term" value="P:polyamine transport"/>
    <property type="evidence" value="ECO:0007669"/>
    <property type="project" value="InterPro"/>
</dbReference>
<reference evidence="6 7" key="1">
    <citation type="journal article" date="2015" name="J. Biotechnol.">
        <title>Complete genome sequence of Pseudomonas rhizosphaerae IH5T (=DSM 16299T), a phosphate-solubilizing rhizobacterium for bacterial biofertilizer.</title>
        <authorList>
            <person name="Kwak Y."/>
            <person name="Jung B.K."/>
            <person name="Shin J.H."/>
        </authorList>
    </citation>
    <scope>NUCLEOTIDE SEQUENCE [LARGE SCALE GENOMIC DNA]</scope>
    <source>
        <strain evidence="6">DSM 16299</strain>
    </source>
</reference>
<proteinExistence type="predicted"/>
<sequence>MRHLALAALMLATPMAFAAGTVNIYNWPDYIAPDTLSNFQRQTGIETRYSLFDSNDTLEKRLRESPGKYDVIFPSNHFMNRHISAGNLKPLDRTRLPNWKYLNPALLRALEINDPGNRYGFPYLFGVSGIGYNVDQVRAALGNDAPVDSWDLVFKPENIARLQKCGVAILDIGPELLPMALNYLGLPSHSQNPADYDKARALLLSIKPYVRYFDSVEYSHQLAEGKLCAVVGFSGDVLQAQTQARRAGKGVEIEFTLPREGSTMWFDMVAIPADAPNEDAAYTFLNYLLDPKVMANITNSVHYANGNEGADEWVDPVLKRDRRIYPSAEVMSKLFLLQPMPTEIEQLRTRIWNQIRH</sequence>
<comment type="subcellular location">
    <subcellularLocation>
        <location evidence="1">Periplasm</location>
    </subcellularLocation>
</comment>